<dbReference type="RefSeq" id="WP_336613465.1">
    <property type="nucleotide sequence ID" value="NZ_JADBHS010000018.1"/>
</dbReference>
<dbReference type="AlphaFoldDB" id="A0ABD4JK60"/>
<dbReference type="InterPro" id="IPR002826">
    <property type="entry name" value="MptE-like"/>
</dbReference>
<reference evidence="2 3" key="1">
    <citation type="submission" date="2020-10" db="EMBL/GenBank/DDBJ databases">
        <title>Campylobacter californiensis sp. nov. isolated from cattle and feral swine in California.</title>
        <authorList>
            <person name="Miller W.G."/>
        </authorList>
    </citation>
    <scope>NUCLEOTIDE SEQUENCE [LARGE SCALE GENOMIC DNA]</scope>
    <source>
        <strain evidence="2 3">RM12919</strain>
    </source>
</reference>
<evidence type="ECO:0000313" key="3">
    <source>
        <dbReference type="Proteomes" id="UP001318760"/>
    </source>
</evidence>
<dbReference type="Proteomes" id="UP001318760">
    <property type="component" value="Unassembled WGS sequence"/>
</dbReference>
<dbReference type="Pfam" id="PF01973">
    <property type="entry name" value="MptE-like"/>
    <property type="match status" value="1"/>
</dbReference>
<dbReference type="EMBL" id="JADBHS010000018">
    <property type="protein sequence ID" value="MBE2987104.1"/>
    <property type="molecule type" value="Genomic_DNA"/>
</dbReference>
<dbReference type="PANTHER" id="PTHR41786">
    <property type="entry name" value="MOTILITY ACCESSORY FACTOR MAF"/>
    <property type="match status" value="1"/>
</dbReference>
<gene>
    <name evidence="2" type="ORF">CCAL12919_08250</name>
</gene>
<comment type="caution">
    <text evidence="2">The sequence shown here is derived from an EMBL/GenBank/DDBJ whole genome shotgun (WGS) entry which is preliminary data.</text>
</comment>
<feature type="domain" description="6-hydroxymethylpterin diphosphokinase MptE-like" evidence="1">
    <location>
        <begin position="238"/>
        <end position="408"/>
    </location>
</feature>
<accession>A0ABD4JK60</accession>
<evidence type="ECO:0000259" key="1">
    <source>
        <dbReference type="Pfam" id="PF01973"/>
    </source>
</evidence>
<proteinExistence type="predicted"/>
<protein>
    <submittedName>
        <fullName evidence="2">Motility associated factor glycosyltransferase family protein</fullName>
    </submittedName>
</protein>
<evidence type="ECO:0000313" key="2">
    <source>
        <dbReference type="EMBL" id="MBE2987104.1"/>
    </source>
</evidence>
<sequence length="683" mass="78153">MANKTKNFTLQNPRINTLETSQKEQMSEQDISNPIFKKNLQALFQQDEVLAARLWAMTEQDKYEIFIGKDPIDINLIDRQTFEYIYEKPVSDINNMLQEIENQYKRYPILYFYGLGNGILYKALLFNPTHKHIVVLEPEIEIIYSVLNLVDLSEELASQRLTLFYSKFATYTQLYYIVAKNEFLMYAKTYTLQIHTHFYDKFEEDIIRINKEFSKAISQTVVSQGNSIDDMLTGISYHVKNLPTMITNYAYADLIKKRHKLMDTAVIVSTGPSLDKQLDTLKKFAPYVTVISLDASYPILLKHGIKPDYVTSIERVSATSTFFEHKNKKIDEDIYFIVASLTHKQTIKNILPRRLVLTMRPHPTERAFKLDKYGYVGVGHSTANQAYQIAYALGHKNIVLIGQDLAFAPDGKSHATGHAFAQADEFLYVPAYGGKGEVRTTYIWDKFKNQFEADITQSMLNDIKSYNCTEGGARIEGAIERPFLEVMSELCEGKKPKMLPNITKPSEAKINAALIKAYSFLTKKVKVLSSTQDKIEKLFLSIVPQIDKITKLKEGGKISEDMFPQLINISDKIDKIKNLLTKKSVGRYSDAIITMSVYFQELELAKISVAPSDTALEKTKKLIDWVEIHKYWLFSAAGGLNADIQTTQKASENLVKELKKRSLITKNEIGKPKDIFRFSKEDL</sequence>
<organism evidence="2 3">
    <name type="scientific">Campylobacter californiensis</name>
    <dbReference type="NCBI Taxonomy" id="1032243"/>
    <lineage>
        <taxon>Bacteria</taxon>
        <taxon>Pseudomonadati</taxon>
        <taxon>Campylobacterota</taxon>
        <taxon>Epsilonproteobacteria</taxon>
        <taxon>Campylobacterales</taxon>
        <taxon>Campylobacteraceae</taxon>
        <taxon>Campylobacter</taxon>
    </lineage>
</organism>
<name>A0ABD4JK60_9BACT</name>
<dbReference type="PANTHER" id="PTHR41786:SF1">
    <property type="entry name" value="6-HYDROXYMETHYLPTERIN DIPHOSPHOKINASE MPTE-LIKE DOMAIN-CONTAINING PROTEIN"/>
    <property type="match status" value="1"/>
</dbReference>